<evidence type="ECO:0000313" key="1">
    <source>
        <dbReference type="EMBL" id="KAI5660355.1"/>
    </source>
</evidence>
<sequence length="287" mass="31295">MAVAMASSGTNLGLCSNMKAVEKQPSARFAPFRCSFGLDPVQGFCLFSKKRLLTSSRVVLQASVTAVEGESSKETDEVPIPKVIIDQDSDPDATIVEITFGDRLGALLDTMNALKNLGLNVAKANVYLDSSGKHTKFAITKVSSGKKIEDPELLETIRLTIINNLLEYHPESSAQLAMGAAFGITPPNQQLDVDIATQIRVYEDSPERSLLYVETADRPGLLVDLVKIITDINISVESGEFDTEGLLAKAKFHVSYKGKAIIKPLQQVLANSLRYFLRRPTTEEASF</sequence>
<organism evidence="1 2">
    <name type="scientific">Catharanthus roseus</name>
    <name type="common">Madagascar periwinkle</name>
    <name type="synonym">Vinca rosea</name>
    <dbReference type="NCBI Taxonomy" id="4058"/>
    <lineage>
        <taxon>Eukaryota</taxon>
        <taxon>Viridiplantae</taxon>
        <taxon>Streptophyta</taxon>
        <taxon>Embryophyta</taxon>
        <taxon>Tracheophyta</taxon>
        <taxon>Spermatophyta</taxon>
        <taxon>Magnoliopsida</taxon>
        <taxon>eudicotyledons</taxon>
        <taxon>Gunneridae</taxon>
        <taxon>Pentapetalae</taxon>
        <taxon>asterids</taxon>
        <taxon>lamiids</taxon>
        <taxon>Gentianales</taxon>
        <taxon>Apocynaceae</taxon>
        <taxon>Rauvolfioideae</taxon>
        <taxon>Vinceae</taxon>
        <taxon>Catharanthinae</taxon>
        <taxon>Catharanthus</taxon>
    </lineage>
</organism>
<gene>
    <name evidence="1" type="ORF">M9H77_29148</name>
</gene>
<dbReference type="Proteomes" id="UP001060085">
    <property type="component" value="Linkage Group LG06"/>
</dbReference>
<reference evidence="2" key="1">
    <citation type="journal article" date="2023" name="Nat. Plants">
        <title>Single-cell RNA sequencing provides a high-resolution roadmap for understanding the multicellular compartmentation of specialized metabolism.</title>
        <authorList>
            <person name="Sun S."/>
            <person name="Shen X."/>
            <person name="Li Y."/>
            <person name="Li Y."/>
            <person name="Wang S."/>
            <person name="Li R."/>
            <person name="Zhang H."/>
            <person name="Shen G."/>
            <person name="Guo B."/>
            <person name="Wei J."/>
            <person name="Xu J."/>
            <person name="St-Pierre B."/>
            <person name="Chen S."/>
            <person name="Sun C."/>
        </authorList>
    </citation>
    <scope>NUCLEOTIDE SEQUENCE [LARGE SCALE GENOMIC DNA]</scope>
</reference>
<accession>A0ACC0AHM2</accession>
<name>A0ACC0AHM2_CATRO</name>
<evidence type="ECO:0000313" key="2">
    <source>
        <dbReference type="Proteomes" id="UP001060085"/>
    </source>
</evidence>
<protein>
    <submittedName>
        <fullName evidence="1">Uncharacterized protein</fullName>
    </submittedName>
</protein>
<comment type="caution">
    <text evidence="1">The sequence shown here is derived from an EMBL/GenBank/DDBJ whole genome shotgun (WGS) entry which is preliminary data.</text>
</comment>
<keyword evidence="2" id="KW-1185">Reference proteome</keyword>
<dbReference type="EMBL" id="CM044706">
    <property type="protein sequence ID" value="KAI5660355.1"/>
    <property type="molecule type" value="Genomic_DNA"/>
</dbReference>
<proteinExistence type="predicted"/>